<feature type="chain" id="PRO_5007555742" description="Phosphate-binding protein PstS" evidence="8">
    <location>
        <begin position="32"/>
        <end position="345"/>
    </location>
</feature>
<dbReference type="AlphaFoldDB" id="A0A149TJS4"/>
<dbReference type="InterPro" id="IPR024370">
    <property type="entry name" value="PBP_domain"/>
</dbReference>
<dbReference type="PANTHER" id="PTHR42996:SF1">
    <property type="entry name" value="PHOSPHATE-BINDING PROTEIN PSTS"/>
    <property type="match status" value="1"/>
</dbReference>
<evidence type="ECO:0000259" key="9">
    <source>
        <dbReference type="Pfam" id="PF12849"/>
    </source>
</evidence>
<organism evidence="10 11">
    <name type="scientific">Gluconobacter albidus</name>
    <dbReference type="NCBI Taxonomy" id="318683"/>
    <lineage>
        <taxon>Bacteria</taxon>
        <taxon>Pseudomonadati</taxon>
        <taxon>Pseudomonadota</taxon>
        <taxon>Alphaproteobacteria</taxon>
        <taxon>Acetobacterales</taxon>
        <taxon>Acetobacteraceae</taxon>
        <taxon>Gluconobacter</taxon>
    </lineage>
</organism>
<evidence type="ECO:0000256" key="4">
    <source>
        <dbReference type="ARBA" id="ARBA00021889"/>
    </source>
</evidence>
<keyword evidence="6 7" id="KW-0592">Phosphate transport</keyword>
<dbReference type="InterPro" id="IPR050962">
    <property type="entry name" value="Phosphate-bind_PstS"/>
</dbReference>
<dbReference type="GO" id="GO:0043190">
    <property type="term" value="C:ATP-binding cassette (ABC) transporter complex"/>
    <property type="evidence" value="ECO:0007669"/>
    <property type="project" value="InterPro"/>
</dbReference>
<dbReference type="NCBIfam" id="NF008171">
    <property type="entry name" value="PRK10918.1"/>
    <property type="match status" value="1"/>
</dbReference>
<comment type="subunit">
    <text evidence="3 7">The complex is composed of two ATP-binding proteins (PstB), two transmembrane proteins (PstC and PstA) and a solute-binding protein (PstS).</text>
</comment>
<keyword evidence="8" id="KW-0732">Signal</keyword>
<dbReference type="RefSeq" id="WP_062107775.1">
    <property type="nucleotide sequence ID" value="NZ_LHZR01000104.1"/>
</dbReference>
<comment type="function">
    <text evidence="1 7">Part of the ABC transporter complex PstSACB involved in phosphate import.</text>
</comment>
<proteinExistence type="inferred from homology"/>
<dbReference type="PATRIC" id="fig|318683.6.peg.1048"/>
<dbReference type="PIRSF" id="PIRSF002756">
    <property type="entry name" value="PstS"/>
    <property type="match status" value="1"/>
</dbReference>
<comment type="similarity">
    <text evidence="2 7">Belongs to the PstS family.</text>
</comment>
<dbReference type="Gene3D" id="3.40.190.10">
    <property type="entry name" value="Periplasmic binding protein-like II"/>
    <property type="match status" value="2"/>
</dbReference>
<dbReference type="Pfam" id="PF12849">
    <property type="entry name" value="PBP_like_2"/>
    <property type="match status" value="1"/>
</dbReference>
<dbReference type="OrthoDB" id="9801510at2"/>
<name>A0A149TJS4_9PROT</name>
<dbReference type="PANTHER" id="PTHR42996">
    <property type="entry name" value="PHOSPHATE-BINDING PROTEIN PSTS"/>
    <property type="match status" value="1"/>
</dbReference>
<reference evidence="10 11" key="1">
    <citation type="submission" date="2015-06" db="EMBL/GenBank/DDBJ databases">
        <title>Improved classification and identification of acetic acid bacteria using matrix-assisted laser desorption/ionization time-of-flight mass spectrometry; Gluconobacter nephelii and Gluconobacter uchimurae are later heterotypic synonyms of Gluconobacter japonicus and Gluconobacter oxydans, respectively.</title>
        <authorList>
            <person name="Li L."/>
            <person name="Cleenwerck I."/>
            <person name="De Vuyst L."/>
            <person name="Vandamme P."/>
        </authorList>
    </citation>
    <scope>NUCLEOTIDE SEQUENCE [LARGE SCALE GENOMIC DNA]</scope>
    <source>
        <strain evidence="10 11">LMG 1768</strain>
    </source>
</reference>
<evidence type="ECO:0000256" key="3">
    <source>
        <dbReference type="ARBA" id="ARBA00011529"/>
    </source>
</evidence>
<evidence type="ECO:0000256" key="1">
    <source>
        <dbReference type="ARBA" id="ARBA00002841"/>
    </source>
</evidence>
<dbReference type="Proteomes" id="UP000075636">
    <property type="component" value="Unassembled WGS sequence"/>
</dbReference>
<evidence type="ECO:0000256" key="6">
    <source>
        <dbReference type="ARBA" id="ARBA00022592"/>
    </source>
</evidence>
<keyword evidence="5 7" id="KW-0813">Transport</keyword>
<gene>
    <name evidence="10" type="ORF">AD945_07670</name>
</gene>
<dbReference type="GO" id="GO:0035435">
    <property type="term" value="P:phosphate ion transmembrane transport"/>
    <property type="evidence" value="ECO:0007669"/>
    <property type="project" value="InterPro"/>
</dbReference>
<evidence type="ECO:0000313" key="11">
    <source>
        <dbReference type="Proteomes" id="UP000075636"/>
    </source>
</evidence>
<dbReference type="SUPFAM" id="SSF53850">
    <property type="entry name" value="Periplasmic binding protein-like II"/>
    <property type="match status" value="1"/>
</dbReference>
<evidence type="ECO:0000256" key="8">
    <source>
        <dbReference type="SAM" id="SignalP"/>
    </source>
</evidence>
<evidence type="ECO:0000256" key="2">
    <source>
        <dbReference type="ARBA" id="ARBA00008725"/>
    </source>
</evidence>
<feature type="signal peptide" evidence="8">
    <location>
        <begin position="1"/>
        <end position="31"/>
    </location>
</feature>
<dbReference type="EMBL" id="LHZR01000104">
    <property type="protein sequence ID" value="KXV48337.1"/>
    <property type="molecule type" value="Genomic_DNA"/>
</dbReference>
<evidence type="ECO:0000256" key="5">
    <source>
        <dbReference type="ARBA" id="ARBA00022448"/>
    </source>
</evidence>
<comment type="caution">
    <text evidence="10">The sequence shown here is derived from an EMBL/GenBank/DDBJ whole genome shotgun (WGS) entry which is preliminary data.</text>
</comment>
<dbReference type="STRING" id="318683.A0U94_12140"/>
<dbReference type="NCBIfam" id="TIGR00975">
    <property type="entry name" value="3a0107s03"/>
    <property type="match status" value="1"/>
</dbReference>
<dbReference type="InterPro" id="IPR005673">
    <property type="entry name" value="ABC_phos-bd_PstS"/>
</dbReference>
<accession>A0A149TJS4</accession>
<evidence type="ECO:0000313" key="10">
    <source>
        <dbReference type="EMBL" id="KXV48337.1"/>
    </source>
</evidence>
<dbReference type="CDD" id="cd13565">
    <property type="entry name" value="PBP2_PstS"/>
    <property type="match status" value="1"/>
</dbReference>
<evidence type="ECO:0000256" key="7">
    <source>
        <dbReference type="PIRNR" id="PIRNR002756"/>
    </source>
</evidence>
<sequence length="345" mass="36171">MIKSRAPLFGLLVATTLGTVAMTPFVSSAQAADITGAGSSFAAPIYGAWGTAAKSQAGISVNYQSVGSSAGQDQVIARTVDFGASDKPMNGERLAKEKLYQFPTVMSGIVVVANVPGLAPGQLRLDGPTLAALYDGEITTWDDDRIKALNPGLKLPDTDVAPIHRADGSGTSFVFTSYLSQVSPTWKQKLGAGTSIAWPGGSGARGNDGIAAMVRQTEGGIGYVEYSYAAQNHLNIASMKNHSGAFVTPTLASFTEAAKAAKAADWVHADHYAVNLLDTDGASSWPIVTATFVLVPVDAVQKESGKAVRDFFTWGFQHGDADNARLDYVGLPQSVKTDILANWPK</sequence>
<protein>
    <recommendedName>
        <fullName evidence="4 7">Phosphate-binding protein PstS</fullName>
    </recommendedName>
</protein>
<dbReference type="GO" id="GO:0042301">
    <property type="term" value="F:phosphate ion binding"/>
    <property type="evidence" value="ECO:0007669"/>
    <property type="project" value="InterPro"/>
</dbReference>
<feature type="domain" description="PBP" evidence="9">
    <location>
        <begin position="28"/>
        <end position="313"/>
    </location>
</feature>